<organism evidence="2 3">
    <name type="scientific">Solemya pervernicosa gill symbiont</name>
    <dbReference type="NCBI Taxonomy" id="642797"/>
    <lineage>
        <taxon>Bacteria</taxon>
        <taxon>Pseudomonadati</taxon>
        <taxon>Pseudomonadota</taxon>
        <taxon>Gammaproteobacteria</taxon>
        <taxon>sulfur-oxidizing symbionts</taxon>
    </lineage>
</organism>
<comment type="caution">
    <text evidence="2">The sequence shown here is derived from an EMBL/GenBank/DDBJ whole genome shotgun (WGS) entry which is preliminary data.</text>
</comment>
<dbReference type="RefSeq" id="WP_078483072.1">
    <property type="nucleotide sequence ID" value="NZ_MPRL01000015.1"/>
</dbReference>
<keyword evidence="1" id="KW-1133">Transmembrane helix</keyword>
<reference evidence="2 3" key="1">
    <citation type="submission" date="2016-11" db="EMBL/GenBank/DDBJ databases">
        <title>Mixed transmission modes and dynamic genome evolution in an obligate animal-bacterial symbiosis.</title>
        <authorList>
            <person name="Russell S.L."/>
            <person name="Corbett-Detig R.B."/>
            <person name="Cavanaugh C.M."/>
        </authorList>
    </citation>
    <scope>NUCLEOTIDE SEQUENCE [LARGE SCALE GENOMIC DNA]</scope>
    <source>
        <strain evidence="2">Sveles-Q1</strain>
    </source>
</reference>
<proteinExistence type="predicted"/>
<keyword evidence="1" id="KW-0812">Transmembrane</keyword>
<gene>
    <name evidence="2" type="ORF">BOW53_05430</name>
</gene>
<protein>
    <submittedName>
        <fullName evidence="2">Cytochrome C oxidase Cbb3</fullName>
    </submittedName>
</protein>
<evidence type="ECO:0000313" key="3">
    <source>
        <dbReference type="Proteomes" id="UP000191110"/>
    </source>
</evidence>
<keyword evidence="3" id="KW-1185">Reference proteome</keyword>
<sequence length="68" mass="8058">MSNLSEYFDTDWASMTLNDWVGLIVTVGIFLLMIWAYVYTFHPANKEKLESQKHIPLDDDRFDTEEKK</sequence>
<keyword evidence="1" id="KW-0472">Membrane</keyword>
<accession>A0A1T2L7E1</accession>
<name>A0A1T2L7E1_9GAMM</name>
<dbReference type="OrthoDB" id="5797197at2"/>
<feature type="transmembrane region" description="Helical" evidence="1">
    <location>
        <begin position="20"/>
        <end position="39"/>
    </location>
</feature>
<evidence type="ECO:0000313" key="2">
    <source>
        <dbReference type="EMBL" id="OOZ40972.1"/>
    </source>
</evidence>
<evidence type="ECO:0000256" key="1">
    <source>
        <dbReference type="SAM" id="Phobius"/>
    </source>
</evidence>
<dbReference type="AlphaFoldDB" id="A0A1T2L7E1"/>
<dbReference type="EMBL" id="MPRL01000015">
    <property type="protein sequence ID" value="OOZ40972.1"/>
    <property type="molecule type" value="Genomic_DNA"/>
</dbReference>
<dbReference type="Proteomes" id="UP000191110">
    <property type="component" value="Unassembled WGS sequence"/>
</dbReference>